<feature type="non-terminal residue" evidence="2">
    <location>
        <position position="42"/>
    </location>
</feature>
<dbReference type="EMBL" id="UINC01201401">
    <property type="protein sequence ID" value="SVE20731.1"/>
    <property type="molecule type" value="Genomic_DNA"/>
</dbReference>
<name>A0A383BLL0_9ZZZZ</name>
<keyword evidence="1" id="KW-0812">Transmembrane</keyword>
<dbReference type="AlphaFoldDB" id="A0A383BLL0"/>
<sequence>MNLLFLILHVTLTAAVIIFVIRPFFMSNNPTLDINNINYSLY</sequence>
<evidence type="ECO:0000256" key="1">
    <source>
        <dbReference type="SAM" id="Phobius"/>
    </source>
</evidence>
<keyword evidence="1" id="KW-0472">Membrane</keyword>
<organism evidence="2">
    <name type="scientific">marine metagenome</name>
    <dbReference type="NCBI Taxonomy" id="408172"/>
    <lineage>
        <taxon>unclassified sequences</taxon>
        <taxon>metagenomes</taxon>
        <taxon>ecological metagenomes</taxon>
    </lineage>
</organism>
<accession>A0A383BLL0</accession>
<protein>
    <submittedName>
        <fullName evidence="2">Uncharacterized protein</fullName>
    </submittedName>
</protein>
<keyword evidence="1" id="KW-1133">Transmembrane helix</keyword>
<reference evidence="2" key="1">
    <citation type="submission" date="2018-05" db="EMBL/GenBank/DDBJ databases">
        <authorList>
            <person name="Lanie J.A."/>
            <person name="Ng W.-L."/>
            <person name="Kazmierczak K.M."/>
            <person name="Andrzejewski T.M."/>
            <person name="Davidsen T.M."/>
            <person name="Wayne K.J."/>
            <person name="Tettelin H."/>
            <person name="Glass J.I."/>
            <person name="Rusch D."/>
            <person name="Podicherti R."/>
            <person name="Tsui H.-C.T."/>
            <person name="Winkler M.E."/>
        </authorList>
    </citation>
    <scope>NUCLEOTIDE SEQUENCE</scope>
</reference>
<proteinExistence type="predicted"/>
<gene>
    <name evidence="2" type="ORF">METZ01_LOCUS473585</name>
</gene>
<feature type="transmembrane region" description="Helical" evidence="1">
    <location>
        <begin position="6"/>
        <end position="25"/>
    </location>
</feature>
<evidence type="ECO:0000313" key="2">
    <source>
        <dbReference type="EMBL" id="SVE20731.1"/>
    </source>
</evidence>